<keyword evidence="5 12" id="KW-0812">Transmembrane</keyword>
<evidence type="ECO:0000313" key="14">
    <source>
        <dbReference type="EMBL" id="KAK5067680.1"/>
    </source>
</evidence>
<evidence type="ECO:0000256" key="12">
    <source>
        <dbReference type="RuleBase" id="RU361115"/>
    </source>
</evidence>
<evidence type="ECO:0000256" key="4">
    <source>
        <dbReference type="ARBA" id="ARBA00022679"/>
    </source>
</evidence>
<comment type="similarity">
    <text evidence="2 12">Belongs to the ELO family.</text>
</comment>
<feature type="compositionally biased region" description="Polar residues" evidence="13">
    <location>
        <begin position="326"/>
        <end position="343"/>
    </location>
</feature>
<reference evidence="14 15" key="1">
    <citation type="submission" date="2023-08" db="EMBL/GenBank/DDBJ databases">
        <title>Black Yeasts Isolated from many extreme environments.</title>
        <authorList>
            <person name="Coleine C."/>
            <person name="Stajich J.E."/>
            <person name="Selbmann L."/>
        </authorList>
    </citation>
    <scope>NUCLEOTIDE SEQUENCE [LARGE SCALE GENOMIC DNA]</scope>
    <source>
        <strain evidence="14 15">CCFEE 6328</strain>
    </source>
</reference>
<feature type="transmembrane region" description="Helical" evidence="12">
    <location>
        <begin position="222"/>
        <end position="240"/>
    </location>
</feature>
<evidence type="ECO:0000256" key="2">
    <source>
        <dbReference type="ARBA" id="ARBA00007263"/>
    </source>
</evidence>
<keyword evidence="8 12" id="KW-0443">Lipid metabolism</keyword>
<evidence type="ECO:0000256" key="5">
    <source>
        <dbReference type="ARBA" id="ARBA00022692"/>
    </source>
</evidence>
<evidence type="ECO:0000256" key="3">
    <source>
        <dbReference type="ARBA" id="ARBA00022516"/>
    </source>
</evidence>
<comment type="caution">
    <text evidence="14">The sequence shown here is derived from an EMBL/GenBank/DDBJ whole genome shotgun (WGS) entry which is preliminary data.</text>
</comment>
<evidence type="ECO:0000256" key="7">
    <source>
        <dbReference type="ARBA" id="ARBA00022989"/>
    </source>
</evidence>
<name>A0ABR0JPN6_9EURO</name>
<keyword evidence="4 12" id="KW-0808">Transferase</keyword>
<keyword evidence="10 12" id="KW-0275">Fatty acid biosynthesis</keyword>
<comment type="subcellular location">
    <subcellularLocation>
        <location evidence="1">Membrane</location>
        <topology evidence="1">Multi-pass membrane protein</topology>
    </subcellularLocation>
</comment>
<comment type="catalytic activity">
    <reaction evidence="11">
        <text>a very-long-chain acyl-CoA + malonyl-CoA + H(+) = a very-long-chain 3-oxoacyl-CoA + CO2 + CoA</text>
        <dbReference type="Rhea" id="RHEA:32727"/>
        <dbReference type="ChEBI" id="CHEBI:15378"/>
        <dbReference type="ChEBI" id="CHEBI:16526"/>
        <dbReference type="ChEBI" id="CHEBI:57287"/>
        <dbReference type="ChEBI" id="CHEBI:57384"/>
        <dbReference type="ChEBI" id="CHEBI:90725"/>
        <dbReference type="ChEBI" id="CHEBI:90736"/>
        <dbReference type="EC" id="2.3.1.199"/>
    </reaction>
</comment>
<evidence type="ECO:0000256" key="13">
    <source>
        <dbReference type="SAM" id="MobiDB-lite"/>
    </source>
</evidence>
<dbReference type="InterPro" id="IPR030457">
    <property type="entry name" value="ELO_CS"/>
</dbReference>
<feature type="transmembrane region" description="Helical" evidence="12">
    <location>
        <begin position="84"/>
        <end position="107"/>
    </location>
</feature>
<dbReference type="EC" id="2.3.1.-" evidence="12"/>
<keyword evidence="9 12" id="KW-0472">Membrane</keyword>
<evidence type="ECO:0000256" key="8">
    <source>
        <dbReference type="ARBA" id="ARBA00023098"/>
    </source>
</evidence>
<comment type="catalytic activity">
    <reaction evidence="12">
        <text>an acyl-CoA + malonyl-CoA + H(+) = a 3-oxoacyl-CoA + CO2 + CoA</text>
        <dbReference type="Rhea" id="RHEA:50252"/>
        <dbReference type="ChEBI" id="CHEBI:15378"/>
        <dbReference type="ChEBI" id="CHEBI:16526"/>
        <dbReference type="ChEBI" id="CHEBI:57287"/>
        <dbReference type="ChEBI" id="CHEBI:57384"/>
        <dbReference type="ChEBI" id="CHEBI:58342"/>
        <dbReference type="ChEBI" id="CHEBI:90726"/>
    </reaction>
    <physiologicalReaction direction="left-to-right" evidence="12">
        <dbReference type="Rhea" id="RHEA:50253"/>
    </physiologicalReaction>
</comment>
<keyword evidence="14" id="KW-0012">Acyltransferase</keyword>
<feature type="transmembrane region" description="Helical" evidence="12">
    <location>
        <begin position="260"/>
        <end position="281"/>
    </location>
</feature>
<keyword evidence="6 12" id="KW-0276">Fatty acid metabolism</keyword>
<keyword evidence="3 12" id="KW-0444">Lipid biosynthesis</keyword>
<dbReference type="PANTHER" id="PTHR11157">
    <property type="entry name" value="FATTY ACID ACYL TRANSFERASE-RELATED"/>
    <property type="match status" value="1"/>
</dbReference>
<accession>A0ABR0JPN6</accession>
<sequence>MDVLKSISLPSLDQPFGVPLWPIFAKGYSAIVGYDPIDFDFTPGQTPMSTYKETAIALISYYVIIFGGRELMKNREPFVLKGPFIIHNLYLTLISGGLLALFIGQLLPELVRNGVFHAICSYDGGWTKELQMLYYLNYLTKYLELIDTAFLVLKKKPLTFLHTYHHGATALLCYTQLLGHTSVSWVVITLNLTVHVVMYWYYFQAARGVRIWWKKYITMLQIIQFVIDLGFVYFASYTYFASTYFPWAPNVGTCSGEEFAAFAGMGILSSYLLLFISFYFATYRKQTVSGRPRRNTGREALIAMKDLPLPDPHSLPPVFDDEKSNGAVSTGRSNGPTTRSRKA</sequence>
<evidence type="ECO:0000256" key="10">
    <source>
        <dbReference type="ARBA" id="ARBA00023160"/>
    </source>
</evidence>
<dbReference type="InterPro" id="IPR002076">
    <property type="entry name" value="ELO_fam"/>
</dbReference>
<evidence type="ECO:0000313" key="15">
    <source>
        <dbReference type="Proteomes" id="UP001345691"/>
    </source>
</evidence>
<protein>
    <recommendedName>
        <fullName evidence="12">Elongation of fatty acids protein</fullName>
        <ecNumber evidence="12">2.3.1.-</ecNumber>
    </recommendedName>
</protein>
<keyword evidence="7 12" id="KW-1133">Transmembrane helix</keyword>
<dbReference type="PROSITE" id="PS01188">
    <property type="entry name" value="ELO"/>
    <property type="match status" value="1"/>
</dbReference>
<gene>
    <name evidence="14" type="primary">ELO2_2</name>
    <name evidence="14" type="ORF">LTR69_001669</name>
</gene>
<feature type="transmembrane region" description="Helical" evidence="12">
    <location>
        <begin position="182"/>
        <end position="202"/>
    </location>
</feature>
<dbReference type="Pfam" id="PF01151">
    <property type="entry name" value="ELO"/>
    <property type="match status" value="1"/>
</dbReference>
<evidence type="ECO:0000256" key="6">
    <source>
        <dbReference type="ARBA" id="ARBA00022832"/>
    </source>
</evidence>
<evidence type="ECO:0000256" key="1">
    <source>
        <dbReference type="ARBA" id="ARBA00004141"/>
    </source>
</evidence>
<feature type="transmembrane region" description="Helical" evidence="12">
    <location>
        <begin position="54"/>
        <end position="72"/>
    </location>
</feature>
<keyword evidence="15" id="KW-1185">Reference proteome</keyword>
<evidence type="ECO:0000256" key="9">
    <source>
        <dbReference type="ARBA" id="ARBA00023136"/>
    </source>
</evidence>
<dbReference type="GO" id="GO:0009922">
    <property type="term" value="F:fatty acid elongase activity"/>
    <property type="evidence" value="ECO:0007669"/>
    <property type="project" value="UniProtKB-EC"/>
</dbReference>
<proteinExistence type="inferred from homology"/>
<dbReference type="Proteomes" id="UP001345691">
    <property type="component" value="Unassembled WGS sequence"/>
</dbReference>
<feature type="region of interest" description="Disordered" evidence="13">
    <location>
        <begin position="306"/>
        <end position="343"/>
    </location>
</feature>
<organism evidence="14 15">
    <name type="scientific">Exophiala sideris</name>
    <dbReference type="NCBI Taxonomy" id="1016849"/>
    <lineage>
        <taxon>Eukaryota</taxon>
        <taxon>Fungi</taxon>
        <taxon>Dikarya</taxon>
        <taxon>Ascomycota</taxon>
        <taxon>Pezizomycotina</taxon>
        <taxon>Eurotiomycetes</taxon>
        <taxon>Chaetothyriomycetidae</taxon>
        <taxon>Chaetothyriales</taxon>
        <taxon>Herpotrichiellaceae</taxon>
        <taxon>Exophiala</taxon>
    </lineage>
</organism>
<dbReference type="EMBL" id="JAVRRF010000002">
    <property type="protein sequence ID" value="KAK5067680.1"/>
    <property type="molecule type" value="Genomic_DNA"/>
</dbReference>
<dbReference type="PANTHER" id="PTHR11157:SF134">
    <property type="entry name" value="ELONGATION OF FATTY ACIDS PROTEIN 1-RELATED"/>
    <property type="match status" value="1"/>
</dbReference>
<evidence type="ECO:0000256" key="11">
    <source>
        <dbReference type="ARBA" id="ARBA00047375"/>
    </source>
</evidence>